<keyword evidence="2" id="KW-1185">Reference proteome</keyword>
<reference evidence="1" key="1">
    <citation type="submission" date="2023-01" db="EMBL/GenBank/DDBJ databases">
        <title>Genome assembly of the deep-sea coral Lophelia pertusa.</title>
        <authorList>
            <person name="Herrera S."/>
            <person name="Cordes E."/>
        </authorList>
    </citation>
    <scope>NUCLEOTIDE SEQUENCE</scope>
    <source>
        <strain evidence="1">USNM1676648</strain>
        <tissue evidence="1">Polyp</tissue>
    </source>
</reference>
<dbReference type="EMBL" id="MU826351">
    <property type="protein sequence ID" value="KAJ7381189.1"/>
    <property type="molecule type" value="Genomic_DNA"/>
</dbReference>
<name>A0A9W9ZJM5_9CNID</name>
<protein>
    <submittedName>
        <fullName evidence="1">Uncharacterized protein</fullName>
    </submittedName>
</protein>
<evidence type="ECO:0000313" key="2">
    <source>
        <dbReference type="Proteomes" id="UP001163046"/>
    </source>
</evidence>
<proteinExistence type="predicted"/>
<evidence type="ECO:0000313" key="1">
    <source>
        <dbReference type="EMBL" id="KAJ7381189.1"/>
    </source>
</evidence>
<dbReference type="AlphaFoldDB" id="A0A9W9ZJM5"/>
<sequence>MAVGQVGRRGAAVPPVFAREISEFEQELAPIRSQVKTESTVTKETVHSKWTAWLTAVSQNGVSGLSVTTRAGDPQSTGAGLVLTLPQPRTGNNVLETHFKPSWNALGRAQRDLFMAIGVLGVLGRNALKHVEYQEELV</sequence>
<organism evidence="1 2">
    <name type="scientific">Desmophyllum pertusum</name>
    <dbReference type="NCBI Taxonomy" id="174260"/>
    <lineage>
        <taxon>Eukaryota</taxon>
        <taxon>Metazoa</taxon>
        <taxon>Cnidaria</taxon>
        <taxon>Anthozoa</taxon>
        <taxon>Hexacorallia</taxon>
        <taxon>Scleractinia</taxon>
        <taxon>Caryophylliina</taxon>
        <taxon>Caryophylliidae</taxon>
        <taxon>Desmophyllum</taxon>
    </lineage>
</organism>
<dbReference type="Proteomes" id="UP001163046">
    <property type="component" value="Unassembled WGS sequence"/>
</dbReference>
<gene>
    <name evidence="1" type="ORF">OS493_004789</name>
</gene>
<comment type="caution">
    <text evidence="1">The sequence shown here is derived from an EMBL/GenBank/DDBJ whole genome shotgun (WGS) entry which is preliminary data.</text>
</comment>
<accession>A0A9W9ZJM5</accession>